<dbReference type="GO" id="GO:0016987">
    <property type="term" value="F:sigma factor activity"/>
    <property type="evidence" value="ECO:0007669"/>
    <property type="project" value="UniProtKB-KW"/>
</dbReference>
<comment type="similarity">
    <text evidence="1">Belongs to the sigma-70 factor family. ECF subfamily.</text>
</comment>
<dbReference type="InterPro" id="IPR039425">
    <property type="entry name" value="RNA_pol_sigma-70-like"/>
</dbReference>
<dbReference type="KEGG" id="shi:Shel_10220"/>
<dbReference type="Proteomes" id="UP000002026">
    <property type="component" value="Chromosome"/>
</dbReference>
<dbReference type="EMBL" id="CP001684">
    <property type="protein sequence ID" value="ACV22057.1"/>
    <property type="molecule type" value="Genomic_DNA"/>
</dbReference>
<dbReference type="Pfam" id="PF08281">
    <property type="entry name" value="Sigma70_r4_2"/>
    <property type="match status" value="1"/>
</dbReference>
<dbReference type="HOGENOM" id="CLU_047691_3_1_11"/>
<feature type="domain" description="RNA polymerase sigma-70 region 2" evidence="5">
    <location>
        <begin position="23"/>
        <end position="89"/>
    </location>
</feature>
<name>C7N572_SLAHD</name>
<dbReference type="GO" id="GO:0003677">
    <property type="term" value="F:DNA binding"/>
    <property type="evidence" value="ECO:0007669"/>
    <property type="project" value="InterPro"/>
</dbReference>
<accession>C7N572</accession>
<feature type="domain" description="RNA polymerase sigma factor 70 region 4 type 2" evidence="6">
    <location>
        <begin position="110"/>
        <end position="158"/>
    </location>
</feature>
<dbReference type="Pfam" id="PF04542">
    <property type="entry name" value="Sigma70_r2"/>
    <property type="match status" value="1"/>
</dbReference>
<dbReference type="CDD" id="cd06171">
    <property type="entry name" value="Sigma70_r4"/>
    <property type="match status" value="1"/>
</dbReference>
<dbReference type="SUPFAM" id="SSF88946">
    <property type="entry name" value="Sigma2 domain of RNA polymerase sigma factors"/>
    <property type="match status" value="1"/>
</dbReference>
<dbReference type="Gene3D" id="1.10.1740.10">
    <property type="match status" value="1"/>
</dbReference>
<evidence type="ECO:0000256" key="3">
    <source>
        <dbReference type="ARBA" id="ARBA00023082"/>
    </source>
</evidence>
<dbReference type="Gene3D" id="1.10.10.10">
    <property type="entry name" value="Winged helix-like DNA-binding domain superfamily/Winged helix DNA-binding domain"/>
    <property type="match status" value="1"/>
</dbReference>
<dbReference type="InterPro" id="IPR013324">
    <property type="entry name" value="RNA_pol_sigma_r3/r4-like"/>
</dbReference>
<evidence type="ECO:0000256" key="4">
    <source>
        <dbReference type="ARBA" id="ARBA00023163"/>
    </source>
</evidence>
<dbReference type="NCBIfam" id="TIGR02937">
    <property type="entry name" value="sigma70-ECF"/>
    <property type="match status" value="1"/>
</dbReference>
<evidence type="ECO:0000259" key="6">
    <source>
        <dbReference type="Pfam" id="PF08281"/>
    </source>
</evidence>
<evidence type="ECO:0000313" key="7">
    <source>
        <dbReference type="EMBL" id="ACV22057.1"/>
    </source>
</evidence>
<proteinExistence type="inferred from homology"/>
<evidence type="ECO:0000256" key="2">
    <source>
        <dbReference type="ARBA" id="ARBA00023015"/>
    </source>
</evidence>
<dbReference type="InterPro" id="IPR013325">
    <property type="entry name" value="RNA_pol_sigma_r2"/>
</dbReference>
<keyword evidence="8" id="KW-1185">Reference proteome</keyword>
<dbReference type="GO" id="GO:0006352">
    <property type="term" value="P:DNA-templated transcription initiation"/>
    <property type="evidence" value="ECO:0007669"/>
    <property type="project" value="InterPro"/>
</dbReference>
<evidence type="ECO:0000259" key="5">
    <source>
        <dbReference type="Pfam" id="PF04542"/>
    </source>
</evidence>
<dbReference type="InterPro" id="IPR007627">
    <property type="entry name" value="RNA_pol_sigma70_r2"/>
</dbReference>
<dbReference type="InterPro" id="IPR013249">
    <property type="entry name" value="RNA_pol_sigma70_r4_t2"/>
</dbReference>
<evidence type="ECO:0000256" key="1">
    <source>
        <dbReference type="ARBA" id="ARBA00010641"/>
    </source>
</evidence>
<dbReference type="STRING" id="471855.Shel_10220"/>
<dbReference type="PANTHER" id="PTHR43133">
    <property type="entry name" value="RNA POLYMERASE ECF-TYPE SIGMA FACTO"/>
    <property type="match status" value="1"/>
</dbReference>
<protein>
    <submittedName>
        <fullName evidence="7">RNA polymerase sigma factor, sigma-70 family</fullName>
    </submittedName>
</protein>
<reference evidence="7 8" key="1">
    <citation type="journal article" date="2009" name="Stand. Genomic Sci.">
        <title>Complete genome sequence of Slackia heliotrinireducens type strain (RHS 1).</title>
        <authorList>
            <person name="Pukall R."/>
            <person name="Lapidus A."/>
            <person name="Nolan M."/>
            <person name="Copeland A."/>
            <person name="Glavina Del Rio T."/>
            <person name="Lucas S."/>
            <person name="Chen F."/>
            <person name="Tice H."/>
            <person name="Cheng J.F."/>
            <person name="Chertkov O."/>
            <person name="Bruce D."/>
            <person name="Goodwin L."/>
            <person name="Kuske C."/>
            <person name="Brettin T."/>
            <person name="Detter J.C."/>
            <person name="Han C."/>
            <person name="Pitluck S."/>
            <person name="Pati A."/>
            <person name="Mavrommatis K."/>
            <person name="Ivanova N."/>
            <person name="Ovchinnikova G."/>
            <person name="Chen A."/>
            <person name="Palaniappan K."/>
            <person name="Schneider S."/>
            <person name="Rohde M."/>
            <person name="Chain P."/>
            <person name="D'haeseleer P."/>
            <person name="Goker M."/>
            <person name="Bristow J."/>
            <person name="Eisen J.A."/>
            <person name="Markowitz V."/>
            <person name="Kyrpides N.C."/>
            <person name="Klenk H.P."/>
            <person name="Hugenholtz P."/>
        </authorList>
    </citation>
    <scope>NUCLEOTIDE SEQUENCE [LARGE SCALE GENOMIC DNA]</scope>
    <source>
        <strain evidence="8">ATCC 29202 / DSM 20476 / NCTC 11029 / RHS 1</strain>
    </source>
</reference>
<dbReference type="eggNOG" id="COG1595">
    <property type="taxonomic scope" value="Bacteria"/>
</dbReference>
<dbReference type="SUPFAM" id="SSF88659">
    <property type="entry name" value="Sigma3 and sigma4 domains of RNA polymerase sigma factors"/>
    <property type="match status" value="1"/>
</dbReference>
<keyword evidence="4" id="KW-0804">Transcription</keyword>
<dbReference type="AlphaFoldDB" id="C7N572"/>
<sequence length="167" mass="18813">MRNVVSVAPPHASEEEAEAKRVVQSYSDLILRLSYTYLKSFHDAEDLCQNILIKMLTKAPRFEDAEHEKAWVIRATSNACKDVLRSGARVRNVRLEAASDESVEMPEDSEVLDAVSALPEAQRESVFLHYYEGYSIAEVARLTGRTEAAVAKQLSRARFALRRMLKG</sequence>
<evidence type="ECO:0000313" key="8">
    <source>
        <dbReference type="Proteomes" id="UP000002026"/>
    </source>
</evidence>
<keyword evidence="2" id="KW-0805">Transcription regulation</keyword>
<organism evidence="7 8">
    <name type="scientific">Slackia heliotrinireducens (strain ATCC 29202 / DSM 20476 / NCTC 11029 / RHS 1)</name>
    <name type="common">Peptococcus heliotrinreducens</name>
    <dbReference type="NCBI Taxonomy" id="471855"/>
    <lineage>
        <taxon>Bacteria</taxon>
        <taxon>Bacillati</taxon>
        <taxon>Actinomycetota</taxon>
        <taxon>Coriobacteriia</taxon>
        <taxon>Eggerthellales</taxon>
        <taxon>Eggerthellaceae</taxon>
        <taxon>Slackia</taxon>
    </lineage>
</organism>
<dbReference type="InterPro" id="IPR014284">
    <property type="entry name" value="RNA_pol_sigma-70_dom"/>
</dbReference>
<dbReference type="PANTHER" id="PTHR43133:SF60">
    <property type="entry name" value="RNA POLYMERASE SIGMA FACTOR SIGV"/>
    <property type="match status" value="1"/>
</dbReference>
<keyword evidence="3" id="KW-0731">Sigma factor</keyword>
<dbReference type="InterPro" id="IPR036388">
    <property type="entry name" value="WH-like_DNA-bd_sf"/>
</dbReference>
<gene>
    <name evidence="7" type="ordered locus">Shel_10220</name>
</gene>